<dbReference type="SUPFAM" id="SSF46894">
    <property type="entry name" value="C-terminal effector domain of the bipartite response regulators"/>
    <property type="match status" value="1"/>
</dbReference>
<dbReference type="InterPro" id="IPR016032">
    <property type="entry name" value="Sig_transdc_resp-reg_C-effctor"/>
</dbReference>
<dbReference type="AlphaFoldDB" id="A0A7W7FT82"/>
<dbReference type="EMBL" id="JACHMH010000001">
    <property type="protein sequence ID" value="MBB4676745.1"/>
    <property type="molecule type" value="Genomic_DNA"/>
</dbReference>
<evidence type="ECO:0000259" key="1">
    <source>
        <dbReference type="SMART" id="SM00421"/>
    </source>
</evidence>
<dbReference type="GO" id="GO:0003677">
    <property type="term" value="F:DNA binding"/>
    <property type="evidence" value="ECO:0007669"/>
    <property type="project" value="InterPro"/>
</dbReference>
<dbReference type="PANTHER" id="PTHR34293:SF1">
    <property type="entry name" value="HTH-TYPE TRANSCRIPTIONAL REGULATOR TRMBL2"/>
    <property type="match status" value="1"/>
</dbReference>
<evidence type="ECO:0000313" key="2">
    <source>
        <dbReference type="EMBL" id="MBB4676745.1"/>
    </source>
</evidence>
<organism evidence="2 3">
    <name type="scientific">Crossiella cryophila</name>
    <dbReference type="NCBI Taxonomy" id="43355"/>
    <lineage>
        <taxon>Bacteria</taxon>
        <taxon>Bacillati</taxon>
        <taxon>Actinomycetota</taxon>
        <taxon>Actinomycetes</taxon>
        <taxon>Pseudonocardiales</taxon>
        <taxon>Pseudonocardiaceae</taxon>
        <taxon>Crossiella</taxon>
    </lineage>
</organism>
<reference evidence="2 3" key="1">
    <citation type="submission" date="2020-08" db="EMBL/GenBank/DDBJ databases">
        <title>Sequencing the genomes of 1000 actinobacteria strains.</title>
        <authorList>
            <person name="Klenk H.-P."/>
        </authorList>
    </citation>
    <scope>NUCLEOTIDE SEQUENCE [LARGE SCALE GENOMIC DNA]</scope>
    <source>
        <strain evidence="2 3">DSM 44230</strain>
    </source>
</reference>
<feature type="domain" description="HTH luxR-type" evidence="1">
    <location>
        <begin position="259"/>
        <end position="313"/>
    </location>
</feature>
<dbReference type="Gene3D" id="1.10.10.10">
    <property type="entry name" value="Winged helix-like DNA-binding domain superfamily/Winged helix DNA-binding domain"/>
    <property type="match status" value="2"/>
</dbReference>
<dbReference type="GO" id="GO:0006355">
    <property type="term" value="P:regulation of DNA-templated transcription"/>
    <property type="evidence" value="ECO:0007669"/>
    <property type="project" value="InterPro"/>
</dbReference>
<proteinExistence type="predicted"/>
<sequence>MFENLGVSASESAVYELLLRAGTSTAAELAMAGSERDPRRLTEVLGELEGRGLVRRVAGATARWCAVAPDLALELLIADRESEHRRARVETARLMEIYRQSGDGCPEDESIVEVVKGADAALSQWRALLLSAREEVRVLDKPPYLSHSEEFIGLESDSSKRDVSWRVVYERSSFELPGRLEEVLGLVAGGEKARVTPDLPFKLGLVDRRGAVLPVVGATGIDSVLVIRPSPLLDVLHSTFELYWDRSIPFTGAAAAEAAPEVDPQLLALLAAGLTDESIARQLGMAPRTAQRRVRQLMDRCGAQTRFQAGVQAIRHGWL</sequence>
<dbReference type="SMART" id="SM00421">
    <property type="entry name" value="HTH_LUXR"/>
    <property type="match status" value="1"/>
</dbReference>
<dbReference type="InterPro" id="IPR000792">
    <property type="entry name" value="Tscrpt_reg_LuxR_C"/>
</dbReference>
<accession>A0A7W7FT82</accession>
<gene>
    <name evidence="2" type="ORF">HNR67_002863</name>
</gene>
<dbReference type="InterPro" id="IPR002831">
    <property type="entry name" value="Tscrpt_reg_TrmB_N"/>
</dbReference>
<protein>
    <submittedName>
        <fullName evidence="2">Putative transcriptional regulator</fullName>
    </submittedName>
</protein>
<comment type="caution">
    <text evidence="2">The sequence shown here is derived from an EMBL/GenBank/DDBJ whole genome shotgun (WGS) entry which is preliminary data.</text>
</comment>
<dbReference type="InterPro" id="IPR036390">
    <property type="entry name" value="WH_DNA-bd_sf"/>
</dbReference>
<evidence type="ECO:0000313" key="3">
    <source>
        <dbReference type="Proteomes" id="UP000533598"/>
    </source>
</evidence>
<dbReference type="Pfam" id="PF01978">
    <property type="entry name" value="TrmB"/>
    <property type="match status" value="1"/>
</dbReference>
<name>A0A7W7FT82_9PSEU</name>
<dbReference type="InterPro" id="IPR051797">
    <property type="entry name" value="TrmB-like"/>
</dbReference>
<dbReference type="SUPFAM" id="SSF46785">
    <property type="entry name" value="Winged helix' DNA-binding domain"/>
    <property type="match status" value="1"/>
</dbReference>
<dbReference type="RefSeq" id="WP_185002528.1">
    <property type="nucleotide sequence ID" value="NZ_BAAAUI010000068.1"/>
</dbReference>
<dbReference type="InterPro" id="IPR036388">
    <property type="entry name" value="WH-like_DNA-bd_sf"/>
</dbReference>
<dbReference type="PANTHER" id="PTHR34293">
    <property type="entry name" value="HTH-TYPE TRANSCRIPTIONAL REGULATOR TRMBL2"/>
    <property type="match status" value="1"/>
</dbReference>
<keyword evidence="3" id="KW-1185">Reference proteome</keyword>
<dbReference type="Proteomes" id="UP000533598">
    <property type="component" value="Unassembled WGS sequence"/>
</dbReference>